<dbReference type="AlphaFoldDB" id="A0A8I6RDY4"/>
<evidence type="ECO:0000256" key="1">
    <source>
        <dbReference type="ARBA" id="ARBA00022729"/>
    </source>
</evidence>
<accession>A0A8I6RDY4</accession>
<dbReference type="KEGG" id="clec:106663758"/>
<dbReference type="OrthoDB" id="6606153at2759"/>
<feature type="signal peptide" evidence="2">
    <location>
        <begin position="1"/>
        <end position="21"/>
    </location>
</feature>
<keyword evidence="1 2" id="KW-0732">Signal</keyword>
<evidence type="ECO:0000313" key="4">
    <source>
        <dbReference type="Proteomes" id="UP000494040"/>
    </source>
</evidence>
<organism evidence="3 4">
    <name type="scientific">Cimex lectularius</name>
    <name type="common">Bed bug</name>
    <name type="synonym">Acanthia lectularia</name>
    <dbReference type="NCBI Taxonomy" id="79782"/>
    <lineage>
        <taxon>Eukaryota</taxon>
        <taxon>Metazoa</taxon>
        <taxon>Ecdysozoa</taxon>
        <taxon>Arthropoda</taxon>
        <taxon>Hexapoda</taxon>
        <taxon>Insecta</taxon>
        <taxon>Pterygota</taxon>
        <taxon>Neoptera</taxon>
        <taxon>Paraneoptera</taxon>
        <taxon>Hemiptera</taxon>
        <taxon>Heteroptera</taxon>
        <taxon>Panheteroptera</taxon>
        <taxon>Cimicomorpha</taxon>
        <taxon>Cimicidae</taxon>
        <taxon>Cimex</taxon>
    </lineage>
</organism>
<proteinExistence type="predicted"/>
<reference evidence="3" key="1">
    <citation type="submission" date="2022-01" db="UniProtKB">
        <authorList>
            <consortium name="EnsemblMetazoa"/>
        </authorList>
    </citation>
    <scope>IDENTIFICATION</scope>
</reference>
<dbReference type="Gene3D" id="2.70.220.10">
    <property type="entry name" value="Ganglioside GM2 activator"/>
    <property type="match status" value="1"/>
</dbReference>
<keyword evidence="4" id="KW-1185">Reference proteome</keyword>
<dbReference type="RefSeq" id="XP_014244332.1">
    <property type="nucleotide sequence ID" value="XM_014388846.2"/>
</dbReference>
<sequence>MMRTILLLWLFVLLSSEKAKCDNGFALKFKVVHEAILTCANKGTNDLQVNFRLSKKDRNHMSMKGNLTFKVPFDNNVAVHVKLQIWGNGGWKSGSGVDFAREDGCTAFQRVLGPVWIALTKEIKTSPDCPLKPGIYLIENFDAANWDNLAIPGAPINKYKLTVNFLKSGTKILLGCYSSIFNVLRKK</sequence>
<dbReference type="InterPro" id="IPR036846">
    <property type="entry name" value="GM2-AP_sf"/>
</dbReference>
<evidence type="ECO:0008006" key="5">
    <source>
        <dbReference type="Google" id="ProtNLM"/>
    </source>
</evidence>
<evidence type="ECO:0000313" key="3">
    <source>
        <dbReference type="EnsemblMetazoa" id="XP_014244332.1"/>
    </source>
</evidence>
<dbReference type="Proteomes" id="UP000494040">
    <property type="component" value="Unassembled WGS sequence"/>
</dbReference>
<dbReference type="GeneID" id="106663758"/>
<evidence type="ECO:0000256" key="2">
    <source>
        <dbReference type="SAM" id="SignalP"/>
    </source>
</evidence>
<name>A0A8I6RDY4_CIMLE</name>
<dbReference type="OMA" id="YHIVYER"/>
<dbReference type="EnsemblMetazoa" id="XM_014388846.2">
    <property type="protein sequence ID" value="XP_014244332.1"/>
    <property type="gene ID" value="LOC106663758"/>
</dbReference>
<feature type="chain" id="PRO_5035190912" description="MD-2-related lipid-recognition domain-containing protein" evidence="2">
    <location>
        <begin position="22"/>
        <end position="187"/>
    </location>
</feature>
<protein>
    <recommendedName>
        <fullName evidence="5">MD-2-related lipid-recognition domain-containing protein</fullName>
    </recommendedName>
</protein>